<dbReference type="EMBL" id="MFAC01000006">
    <property type="protein sequence ID" value="OGD67594.1"/>
    <property type="molecule type" value="Genomic_DNA"/>
</dbReference>
<dbReference type="InterPro" id="IPR000114">
    <property type="entry name" value="Ribosomal_uL16_bact-type"/>
</dbReference>
<dbReference type="InterPro" id="IPR036920">
    <property type="entry name" value="Ribosomal_uL16_sf"/>
</dbReference>
<evidence type="ECO:0000256" key="3">
    <source>
        <dbReference type="ARBA" id="ARBA00022980"/>
    </source>
</evidence>
<dbReference type="InterPro" id="IPR016180">
    <property type="entry name" value="Ribosomal_uL16_dom"/>
</dbReference>
<reference evidence="7 8" key="1">
    <citation type="journal article" date="2016" name="Nat. Commun.">
        <title>Thousands of microbial genomes shed light on interconnected biogeochemical processes in an aquifer system.</title>
        <authorList>
            <person name="Anantharaman K."/>
            <person name="Brown C.T."/>
            <person name="Hug L.A."/>
            <person name="Sharon I."/>
            <person name="Castelle C.J."/>
            <person name="Probst A.J."/>
            <person name="Thomas B.C."/>
            <person name="Singh A."/>
            <person name="Wilkins M.J."/>
            <person name="Karaoz U."/>
            <person name="Brodie E.L."/>
            <person name="Williams K.H."/>
            <person name="Hubbard S.S."/>
            <person name="Banfield J.F."/>
        </authorList>
    </citation>
    <scope>NUCLEOTIDE SEQUENCE [LARGE SCALE GENOMIC DNA]</scope>
</reference>
<comment type="subunit">
    <text evidence="6">Part of the 50S ribosomal subunit.</text>
</comment>
<protein>
    <recommendedName>
        <fullName evidence="6">50S ribosomal protein L16</fullName>
    </recommendedName>
</protein>
<evidence type="ECO:0000313" key="8">
    <source>
        <dbReference type="Proteomes" id="UP000186029"/>
    </source>
</evidence>
<sequence length="139" mass="15801">MLFPKKVKHRKWQTRRRNLKKIRCATRGNKLSFGAYGLKSMTYVRIKSNQIEAARKVISKAMGKTGRIWIRVFPDRPYTAKPAEVGMGKGKGDLQGYQFEVLPGRILFEIDGVSEEVAKEALRKAGAKLPLIAKILSRR</sequence>
<dbReference type="AlphaFoldDB" id="A0A1F5EK55"/>
<evidence type="ECO:0000256" key="5">
    <source>
        <dbReference type="RuleBase" id="RU004413"/>
    </source>
</evidence>
<dbReference type="SUPFAM" id="SSF54686">
    <property type="entry name" value="Ribosomal protein L16p/L10e"/>
    <property type="match status" value="1"/>
</dbReference>
<dbReference type="CDD" id="cd01433">
    <property type="entry name" value="Ribosomal_L16_L10e"/>
    <property type="match status" value="1"/>
</dbReference>
<dbReference type="PROSITE" id="PS00586">
    <property type="entry name" value="RIBOSOMAL_L16_1"/>
    <property type="match status" value="1"/>
</dbReference>
<organism evidence="7 8">
    <name type="scientific">Candidatus Campbellbacteria bacterium RIFCSPLOWO2_02_35_12</name>
    <dbReference type="NCBI Taxonomy" id="1797580"/>
    <lineage>
        <taxon>Bacteria</taxon>
        <taxon>Candidatus Campbelliibacteriota</taxon>
    </lineage>
</organism>
<evidence type="ECO:0000256" key="1">
    <source>
        <dbReference type="ARBA" id="ARBA00008931"/>
    </source>
</evidence>
<evidence type="ECO:0000313" key="7">
    <source>
        <dbReference type="EMBL" id="OGD67594.1"/>
    </source>
</evidence>
<dbReference type="GO" id="GO:0022625">
    <property type="term" value="C:cytosolic large ribosomal subunit"/>
    <property type="evidence" value="ECO:0007669"/>
    <property type="project" value="TreeGrafter"/>
</dbReference>
<dbReference type="InterPro" id="IPR047873">
    <property type="entry name" value="Ribosomal_uL16"/>
</dbReference>
<evidence type="ECO:0000256" key="6">
    <source>
        <dbReference type="RuleBase" id="RU004414"/>
    </source>
</evidence>
<comment type="function">
    <text evidence="6">Binds 23S rRNA and is also seen to make contacts with the A and possibly P site tRNAs.</text>
</comment>
<dbReference type="GO" id="GO:0003735">
    <property type="term" value="F:structural constituent of ribosome"/>
    <property type="evidence" value="ECO:0007669"/>
    <property type="project" value="InterPro"/>
</dbReference>
<dbReference type="Pfam" id="PF00252">
    <property type="entry name" value="Ribosomal_L16"/>
    <property type="match status" value="1"/>
</dbReference>
<dbReference type="Gene3D" id="3.90.1170.10">
    <property type="entry name" value="Ribosomal protein L10e/L16"/>
    <property type="match status" value="1"/>
</dbReference>
<dbReference type="GO" id="GO:0019843">
    <property type="term" value="F:rRNA binding"/>
    <property type="evidence" value="ECO:0007669"/>
    <property type="project" value="UniProtKB-KW"/>
</dbReference>
<name>A0A1F5EK55_9BACT</name>
<keyword evidence="4 5" id="KW-0687">Ribonucleoprotein</keyword>
<dbReference type="GO" id="GO:0006412">
    <property type="term" value="P:translation"/>
    <property type="evidence" value="ECO:0007669"/>
    <property type="project" value="InterPro"/>
</dbReference>
<proteinExistence type="inferred from homology"/>
<accession>A0A1F5EK55</accession>
<dbReference type="STRING" id="1797580.A2Z61_01395"/>
<keyword evidence="6" id="KW-0699">rRNA-binding</keyword>
<comment type="caution">
    <text evidence="7">The sequence shown here is derived from an EMBL/GenBank/DDBJ whole genome shotgun (WGS) entry which is preliminary data.</text>
</comment>
<keyword evidence="2 6" id="KW-0820">tRNA-binding</keyword>
<dbReference type="PANTHER" id="PTHR12220">
    <property type="entry name" value="50S/60S RIBOSOMAL PROTEIN L16"/>
    <property type="match status" value="1"/>
</dbReference>
<comment type="similarity">
    <text evidence="1 5">Belongs to the universal ribosomal protein uL16 family.</text>
</comment>
<dbReference type="PANTHER" id="PTHR12220:SF13">
    <property type="entry name" value="LARGE RIBOSOMAL SUBUNIT PROTEIN UL16M"/>
    <property type="match status" value="1"/>
</dbReference>
<dbReference type="FunFam" id="3.90.1170.10:FF:000001">
    <property type="entry name" value="50S ribosomal protein L16"/>
    <property type="match status" value="1"/>
</dbReference>
<dbReference type="NCBIfam" id="TIGR01164">
    <property type="entry name" value="rplP_bact"/>
    <property type="match status" value="1"/>
</dbReference>
<evidence type="ECO:0000256" key="4">
    <source>
        <dbReference type="ARBA" id="ARBA00023274"/>
    </source>
</evidence>
<keyword evidence="3 5" id="KW-0689">Ribosomal protein</keyword>
<dbReference type="GO" id="GO:0000049">
    <property type="term" value="F:tRNA binding"/>
    <property type="evidence" value="ECO:0007669"/>
    <property type="project" value="UniProtKB-KW"/>
</dbReference>
<gene>
    <name evidence="7" type="ORF">A2Z61_01395</name>
</gene>
<dbReference type="InterPro" id="IPR020798">
    <property type="entry name" value="Ribosomal_uL16_CS"/>
</dbReference>
<evidence type="ECO:0000256" key="2">
    <source>
        <dbReference type="ARBA" id="ARBA00022555"/>
    </source>
</evidence>
<keyword evidence="6" id="KW-0694">RNA-binding</keyword>
<dbReference type="PRINTS" id="PR00060">
    <property type="entry name" value="RIBOSOMALL16"/>
</dbReference>
<dbReference type="Proteomes" id="UP000186029">
    <property type="component" value="Unassembled WGS sequence"/>
</dbReference>